<evidence type="ECO:0000256" key="3">
    <source>
        <dbReference type="ARBA" id="ARBA00022448"/>
    </source>
</evidence>
<dbReference type="CDD" id="cd03215">
    <property type="entry name" value="ABC_Carb_Monos_II"/>
    <property type="match status" value="1"/>
</dbReference>
<evidence type="ECO:0000256" key="1">
    <source>
        <dbReference type="ARBA" id="ARBA00004202"/>
    </source>
</evidence>
<feature type="domain" description="ABC transporter" evidence="11">
    <location>
        <begin position="255"/>
        <end position="493"/>
    </location>
</feature>
<gene>
    <name evidence="12" type="ORF">D3272_09610</name>
</gene>
<dbReference type="AlphaFoldDB" id="A0A4Q2RE17"/>
<dbReference type="FunFam" id="3.40.50.300:FF:000127">
    <property type="entry name" value="Ribose import ATP-binding protein RbsA"/>
    <property type="match status" value="1"/>
</dbReference>
<keyword evidence="5" id="KW-0762">Sugar transport</keyword>
<dbReference type="Proteomes" id="UP000289411">
    <property type="component" value="Unassembled WGS sequence"/>
</dbReference>
<keyword evidence="8 12" id="KW-0067">ATP-binding</keyword>
<dbReference type="RefSeq" id="WP_129218955.1">
    <property type="nucleotide sequence ID" value="NZ_QYBC01000007.1"/>
</dbReference>
<evidence type="ECO:0000256" key="5">
    <source>
        <dbReference type="ARBA" id="ARBA00022597"/>
    </source>
</evidence>
<dbReference type="OrthoDB" id="9805029at2"/>
<dbReference type="GO" id="GO:0005886">
    <property type="term" value="C:plasma membrane"/>
    <property type="evidence" value="ECO:0007669"/>
    <property type="project" value="UniProtKB-SubCell"/>
</dbReference>
<dbReference type="SMART" id="SM00382">
    <property type="entry name" value="AAA"/>
    <property type="match status" value="2"/>
</dbReference>
<dbReference type="PROSITE" id="PS50893">
    <property type="entry name" value="ABC_TRANSPORTER_2"/>
    <property type="match status" value="2"/>
</dbReference>
<comment type="caution">
    <text evidence="12">The sequence shown here is derived from an EMBL/GenBank/DDBJ whole genome shotgun (WGS) entry which is preliminary data.</text>
</comment>
<protein>
    <submittedName>
        <fullName evidence="12">Sugar ABC transporter ATP-binding protein</fullName>
    </submittedName>
</protein>
<evidence type="ECO:0000256" key="4">
    <source>
        <dbReference type="ARBA" id="ARBA00022475"/>
    </source>
</evidence>
<feature type="domain" description="ABC transporter" evidence="11">
    <location>
        <begin position="6"/>
        <end position="241"/>
    </location>
</feature>
<keyword evidence="10" id="KW-0472">Membrane</keyword>
<reference evidence="12 13" key="2">
    <citation type="submission" date="2019-02" db="EMBL/GenBank/DDBJ databases">
        <title>'Lichenibacterium ramalinii' gen. nov. sp. nov., 'Lichenibacterium minor' gen. nov. sp. nov.</title>
        <authorList>
            <person name="Pankratov T."/>
        </authorList>
    </citation>
    <scope>NUCLEOTIDE SEQUENCE [LARGE SCALE GENOMIC DNA]</scope>
    <source>
        <strain evidence="12 13">RmlP001</strain>
    </source>
</reference>
<reference evidence="12 13" key="1">
    <citation type="submission" date="2018-09" db="EMBL/GenBank/DDBJ databases">
        <authorList>
            <person name="Grouzdev D.S."/>
            <person name="Krutkina M.S."/>
        </authorList>
    </citation>
    <scope>NUCLEOTIDE SEQUENCE [LARGE SCALE GENOMIC DNA]</scope>
    <source>
        <strain evidence="12 13">RmlP001</strain>
    </source>
</reference>
<keyword evidence="13" id="KW-1185">Reference proteome</keyword>
<keyword evidence="6" id="KW-0677">Repeat</keyword>
<dbReference type="InterPro" id="IPR017871">
    <property type="entry name" value="ABC_transporter-like_CS"/>
</dbReference>
<accession>A0A4Q2RE17</accession>
<evidence type="ECO:0000313" key="13">
    <source>
        <dbReference type="Proteomes" id="UP000289411"/>
    </source>
</evidence>
<organism evidence="12 13">
    <name type="scientific">Lichenibacterium ramalinae</name>
    <dbReference type="NCBI Taxonomy" id="2316527"/>
    <lineage>
        <taxon>Bacteria</taxon>
        <taxon>Pseudomonadati</taxon>
        <taxon>Pseudomonadota</taxon>
        <taxon>Alphaproteobacteria</taxon>
        <taxon>Hyphomicrobiales</taxon>
        <taxon>Lichenihabitantaceae</taxon>
        <taxon>Lichenibacterium</taxon>
    </lineage>
</organism>
<keyword evidence="9" id="KW-1278">Translocase</keyword>
<comment type="subcellular location">
    <subcellularLocation>
        <location evidence="1">Cell membrane</location>
        <topology evidence="1">Peripheral membrane protein</topology>
    </subcellularLocation>
</comment>
<dbReference type="Gene3D" id="3.40.50.300">
    <property type="entry name" value="P-loop containing nucleotide triphosphate hydrolases"/>
    <property type="match status" value="2"/>
</dbReference>
<evidence type="ECO:0000256" key="9">
    <source>
        <dbReference type="ARBA" id="ARBA00022967"/>
    </source>
</evidence>
<dbReference type="PANTHER" id="PTHR43790">
    <property type="entry name" value="CARBOHYDRATE TRANSPORT ATP-BINDING PROTEIN MG119-RELATED"/>
    <property type="match status" value="1"/>
</dbReference>
<name>A0A4Q2RE17_9HYPH</name>
<dbReference type="GO" id="GO:0016887">
    <property type="term" value="F:ATP hydrolysis activity"/>
    <property type="evidence" value="ECO:0007669"/>
    <property type="project" value="InterPro"/>
</dbReference>
<proteinExistence type="inferred from homology"/>
<evidence type="ECO:0000256" key="2">
    <source>
        <dbReference type="ARBA" id="ARBA00005417"/>
    </source>
</evidence>
<evidence type="ECO:0000256" key="6">
    <source>
        <dbReference type="ARBA" id="ARBA00022737"/>
    </source>
</evidence>
<comment type="similarity">
    <text evidence="2">Belongs to the ABC transporter superfamily.</text>
</comment>
<evidence type="ECO:0000259" key="11">
    <source>
        <dbReference type="PROSITE" id="PS50893"/>
    </source>
</evidence>
<evidence type="ECO:0000256" key="10">
    <source>
        <dbReference type="ARBA" id="ARBA00023136"/>
    </source>
</evidence>
<dbReference type="InterPro" id="IPR027417">
    <property type="entry name" value="P-loop_NTPase"/>
</dbReference>
<evidence type="ECO:0000256" key="7">
    <source>
        <dbReference type="ARBA" id="ARBA00022741"/>
    </source>
</evidence>
<dbReference type="CDD" id="cd03216">
    <property type="entry name" value="ABC_Carb_Monos_I"/>
    <property type="match status" value="1"/>
</dbReference>
<dbReference type="InterPro" id="IPR003593">
    <property type="entry name" value="AAA+_ATPase"/>
</dbReference>
<evidence type="ECO:0000256" key="8">
    <source>
        <dbReference type="ARBA" id="ARBA00022840"/>
    </source>
</evidence>
<dbReference type="PROSITE" id="PS00211">
    <property type="entry name" value="ABC_TRANSPORTER_1"/>
    <property type="match status" value="1"/>
</dbReference>
<evidence type="ECO:0000313" key="12">
    <source>
        <dbReference type="EMBL" id="RYB05206.1"/>
    </source>
</evidence>
<dbReference type="SUPFAM" id="SSF52540">
    <property type="entry name" value="P-loop containing nucleoside triphosphate hydrolases"/>
    <property type="match status" value="2"/>
</dbReference>
<dbReference type="InterPro" id="IPR003439">
    <property type="entry name" value="ABC_transporter-like_ATP-bd"/>
</dbReference>
<keyword evidence="4" id="KW-1003">Cell membrane</keyword>
<sequence>MSEPILSLRGISKSYGPLQVLRDVDFDVHAGEVVALLGENGAGKSTLSGIIAGSRPASGGTMTWLGQPYAPASPRDAIDRGLVLIHQEMKLLPELTIAENVFIGRWPRRNGRVDRATMVRRAQEQLARLNLRLPATRKVQGLSTAQQQLVEIAKALALDAKLLILDEPTAALGGAETEALFEQVRKLRAEGVGIVYISHRMEEIRRITDRIVVLRDGERVAEFADSATPVRTVVESMVGRSLDRMFPSVPRPGSRVVLEVRDLTGANGAFEKVSFSVAEGEILGIAGLVGAGRTELVRAIAGADPVSDGTIWLDGHELNLKSPADAIAEGIVMVPEDRKLQGVVVDHPIDENIIYANLDKVGRGGWITRATVRSFADGAIKRFGVKGRAGQPASSLSGGNQQKVVIAKWLARGPRVVILDEPTRGIDVGARSGIYDIIVGLAAQGVAVIVVSSDLEEVLGISNRIVVLAQGRQAGILDRDEANDVSVMELATI</sequence>
<dbReference type="GO" id="GO:0005524">
    <property type="term" value="F:ATP binding"/>
    <property type="evidence" value="ECO:0007669"/>
    <property type="project" value="UniProtKB-KW"/>
</dbReference>
<dbReference type="InterPro" id="IPR050107">
    <property type="entry name" value="ABC_carbohydrate_import_ATPase"/>
</dbReference>
<keyword evidence="3" id="KW-0813">Transport</keyword>
<keyword evidence="7" id="KW-0547">Nucleotide-binding</keyword>
<dbReference type="PANTHER" id="PTHR43790:SF3">
    <property type="entry name" value="D-ALLOSE IMPORT ATP-BINDING PROTEIN ALSA-RELATED"/>
    <property type="match status" value="1"/>
</dbReference>
<dbReference type="EMBL" id="QYBC01000007">
    <property type="protein sequence ID" value="RYB05206.1"/>
    <property type="molecule type" value="Genomic_DNA"/>
</dbReference>
<dbReference type="Pfam" id="PF00005">
    <property type="entry name" value="ABC_tran"/>
    <property type="match status" value="2"/>
</dbReference>